<dbReference type="EMBL" id="AJXU01000031">
    <property type="protein sequence ID" value="EIL89719.1"/>
    <property type="molecule type" value="Genomic_DNA"/>
</dbReference>
<dbReference type="OrthoDB" id="9909864at2"/>
<name>I4VR78_9GAMM</name>
<accession>I4VR78</accession>
<organism evidence="1 2">
    <name type="scientific">Rhodanobacter fulvus Jip2</name>
    <dbReference type="NCBI Taxonomy" id="1163408"/>
    <lineage>
        <taxon>Bacteria</taxon>
        <taxon>Pseudomonadati</taxon>
        <taxon>Pseudomonadota</taxon>
        <taxon>Gammaproteobacteria</taxon>
        <taxon>Lysobacterales</taxon>
        <taxon>Rhodanobacteraceae</taxon>
        <taxon>Rhodanobacter</taxon>
    </lineage>
</organism>
<keyword evidence="2" id="KW-1185">Reference proteome</keyword>
<evidence type="ECO:0000313" key="2">
    <source>
        <dbReference type="Proteomes" id="UP000004210"/>
    </source>
</evidence>
<dbReference type="RefSeq" id="WP_007081307.1">
    <property type="nucleotide sequence ID" value="NZ_AJXU01000031.1"/>
</dbReference>
<proteinExistence type="predicted"/>
<sequence>MPGDGMRTLLSGDVRARSDDVRGQHAHFPDRIFIPENHQLALFRKAGTAIALLVMQGFSITEKEERS</sequence>
<dbReference type="AlphaFoldDB" id="I4VR78"/>
<dbReference type="STRING" id="1163408.UU9_08350"/>
<dbReference type="Proteomes" id="UP000004210">
    <property type="component" value="Unassembled WGS sequence"/>
</dbReference>
<evidence type="ECO:0000313" key="1">
    <source>
        <dbReference type="EMBL" id="EIL89719.1"/>
    </source>
</evidence>
<gene>
    <name evidence="1" type="ORF">UU9_08350</name>
</gene>
<comment type="caution">
    <text evidence="1">The sequence shown here is derived from an EMBL/GenBank/DDBJ whole genome shotgun (WGS) entry which is preliminary data.</text>
</comment>
<protein>
    <submittedName>
        <fullName evidence="1">Uncharacterized protein</fullName>
    </submittedName>
</protein>
<reference evidence="1 2" key="1">
    <citation type="journal article" date="2012" name="J. Bacteriol.">
        <title>Genome sequences for six rhodanobacter strains, isolated from soils and the terrestrial subsurface, with variable denitrification capabilities.</title>
        <authorList>
            <person name="Kostka J.E."/>
            <person name="Green S.J."/>
            <person name="Rishishwar L."/>
            <person name="Prakash O."/>
            <person name="Katz L.S."/>
            <person name="Marino-Ramirez L."/>
            <person name="Jordan I.K."/>
            <person name="Munk C."/>
            <person name="Ivanova N."/>
            <person name="Mikhailova N."/>
            <person name="Watson D.B."/>
            <person name="Brown S.D."/>
            <person name="Palumbo A.V."/>
            <person name="Brooks S.C."/>
        </authorList>
    </citation>
    <scope>NUCLEOTIDE SEQUENCE [LARGE SCALE GENOMIC DNA]</scope>
    <source>
        <strain evidence="2">Jip2T</strain>
    </source>
</reference>